<dbReference type="InterPro" id="IPR001360">
    <property type="entry name" value="Glyco_hydro_1"/>
</dbReference>
<keyword evidence="2" id="KW-0378">Hydrolase</keyword>
<comment type="similarity">
    <text evidence="1 4">Belongs to the glycosyl hydrolase 1 family.</text>
</comment>
<dbReference type="GO" id="GO:0008422">
    <property type="term" value="F:beta-glucosidase activity"/>
    <property type="evidence" value="ECO:0007669"/>
    <property type="project" value="TreeGrafter"/>
</dbReference>
<dbReference type="InterPro" id="IPR017853">
    <property type="entry name" value="GH"/>
</dbReference>
<dbReference type="PANTHER" id="PTHR10353">
    <property type="entry name" value="GLYCOSYL HYDROLASE"/>
    <property type="match status" value="1"/>
</dbReference>
<proteinExistence type="inferred from homology"/>
<evidence type="ECO:0000256" key="2">
    <source>
        <dbReference type="ARBA" id="ARBA00022801"/>
    </source>
</evidence>
<keyword evidence="3" id="KW-0326">Glycosidase</keyword>
<evidence type="ECO:0000256" key="4">
    <source>
        <dbReference type="RuleBase" id="RU003690"/>
    </source>
</evidence>
<evidence type="ECO:0000313" key="5">
    <source>
        <dbReference type="WBParaSite" id="ASIM_0001894801-mRNA-1"/>
    </source>
</evidence>
<organism evidence="5">
    <name type="scientific">Anisakis simplex</name>
    <name type="common">Herring worm</name>
    <dbReference type="NCBI Taxonomy" id="6269"/>
    <lineage>
        <taxon>Eukaryota</taxon>
        <taxon>Metazoa</taxon>
        <taxon>Ecdysozoa</taxon>
        <taxon>Nematoda</taxon>
        <taxon>Chromadorea</taxon>
        <taxon>Rhabditida</taxon>
        <taxon>Spirurina</taxon>
        <taxon>Ascaridomorpha</taxon>
        <taxon>Ascaridoidea</taxon>
        <taxon>Anisakidae</taxon>
        <taxon>Anisakis</taxon>
        <taxon>Anisakis simplex complex</taxon>
    </lineage>
</organism>
<dbReference type="SUPFAM" id="SSF51445">
    <property type="entry name" value="(Trans)glycosidases"/>
    <property type="match status" value="1"/>
</dbReference>
<dbReference type="Pfam" id="PF00232">
    <property type="entry name" value="Glyco_hydro_1"/>
    <property type="match status" value="1"/>
</dbReference>
<dbReference type="PANTHER" id="PTHR10353:SF36">
    <property type="entry name" value="LP05116P"/>
    <property type="match status" value="1"/>
</dbReference>
<reference evidence="5" key="1">
    <citation type="submission" date="2017-02" db="UniProtKB">
        <authorList>
            <consortium name="WormBaseParasite"/>
        </authorList>
    </citation>
    <scope>IDENTIFICATION</scope>
</reference>
<dbReference type="WBParaSite" id="ASIM_0001894801-mRNA-1">
    <property type="protein sequence ID" value="ASIM_0001894801-mRNA-1"/>
    <property type="gene ID" value="ASIM_0001894801"/>
</dbReference>
<protein>
    <submittedName>
        <fullName evidence="5">Glycoside hydrolase family 1 protein</fullName>
    </submittedName>
</protein>
<sequence>LHAPGGFTEHCEWTSYLAAYHMLLAHATAYHIYDREFRTKQRGQIGITNVGFWFEPESAEDEDAARRGLEWNFDWFTHPIFHEDGNYPKTMIERIAEISRQENRIVSRLPSFTAQQINFIRAINEDHCNVIGYTLWSLLDNFEWDQGYKFRFGIHHVDFEDADRKRTPKKSAEWYKEIIARNSVLVDTNNA</sequence>
<dbReference type="Gene3D" id="3.20.20.80">
    <property type="entry name" value="Glycosidases"/>
    <property type="match status" value="2"/>
</dbReference>
<name>A0A0M3KD96_ANISI</name>
<accession>A0A0M3KD96</accession>
<evidence type="ECO:0000256" key="1">
    <source>
        <dbReference type="ARBA" id="ARBA00010838"/>
    </source>
</evidence>
<evidence type="ECO:0000256" key="3">
    <source>
        <dbReference type="ARBA" id="ARBA00023295"/>
    </source>
</evidence>
<dbReference type="GO" id="GO:0005975">
    <property type="term" value="P:carbohydrate metabolic process"/>
    <property type="evidence" value="ECO:0007669"/>
    <property type="project" value="InterPro"/>
</dbReference>
<dbReference type="PRINTS" id="PR00131">
    <property type="entry name" value="GLHYDRLASE1"/>
</dbReference>
<dbReference type="AlphaFoldDB" id="A0A0M3KD96"/>